<dbReference type="FunFam" id="3.30.450.60:FF:000003">
    <property type="entry name" value="Coatomer subunit delta"/>
    <property type="match status" value="1"/>
</dbReference>
<sequence>MVVQAAAIITKNGRPLVSRQFVEMNRLTIEGLLNTFPKLIESGKQHTFVETESIRYVYQPLDDLYILLITDKRSNILEDLETLRLFGKLVPEYCGQVDELSVENNSFELIFVLDEIISLGHKESVTLLQVKQNCEMESHEERLHNLIIENKINETRDIMKKKAADIEKAKMEQKRLASSNTSSMLSGFGGGGSPMSSSNIPGLGSTFGAPAEIDVPARGGSGADVPNPTRPQSGARAPSKGMRLGGKPKGVVL</sequence>
<feature type="region of interest" description="Disordered" evidence="8">
    <location>
        <begin position="171"/>
        <end position="253"/>
    </location>
</feature>
<dbReference type="InterPro" id="IPR022775">
    <property type="entry name" value="AP_mu_sigma_su"/>
</dbReference>
<organism evidence="11">
    <name type="scientific">Polytomella parva</name>
    <dbReference type="NCBI Taxonomy" id="51329"/>
    <lineage>
        <taxon>Eukaryota</taxon>
        <taxon>Viridiplantae</taxon>
        <taxon>Chlorophyta</taxon>
        <taxon>core chlorophytes</taxon>
        <taxon>Chlorophyceae</taxon>
        <taxon>CS clade</taxon>
        <taxon>Chlamydomonadales</taxon>
        <taxon>Chlamydomonadaceae</taxon>
        <taxon>Polytomella</taxon>
    </lineage>
</organism>
<keyword evidence="6" id="KW-0931">ER-Golgi transport</keyword>
<dbReference type="EMBL" id="HBFM01030561">
    <property type="protein sequence ID" value="CAD8789050.1"/>
    <property type="molecule type" value="Transcribed_RNA"/>
</dbReference>
<evidence type="ECO:0000256" key="2">
    <source>
        <dbReference type="ARBA" id="ARBA00011775"/>
    </source>
</evidence>
<evidence type="ECO:0000256" key="6">
    <source>
        <dbReference type="RuleBase" id="RU364018"/>
    </source>
</evidence>
<dbReference type="GO" id="GO:0000139">
    <property type="term" value="C:Golgi membrane"/>
    <property type="evidence" value="ECO:0007669"/>
    <property type="project" value="UniProtKB-SubCell"/>
</dbReference>
<dbReference type="CDD" id="cd14830">
    <property type="entry name" value="Delta_COP_N"/>
    <property type="match status" value="1"/>
</dbReference>
<dbReference type="GO" id="GO:0006890">
    <property type="term" value="P:retrograde vesicle-mediated transport, Golgi to endoplasmic reticulum"/>
    <property type="evidence" value="ECO:0007669"/>
    <property type="project" value="UniProtKB-UniRule"/>
</dbReference>
<comment type="function">
    <text evidence="6">The coatomer is a cytosolic protein complex that binds to dilysine motifs and reversibly associates with Golgi non-clathrin-coated vesicles, which further mediate biosynthetic protein transport from the ER, via the Golgi up to the trans Golgi network. Coatomer complex is required for budding from Golgi membranes, and is essential for the retrograde Golgi-to-ER transport of dilysine-tagged proteins.</text>
</comment>
<evidence type="ECO:0000256" key="5">
    <source>
        <dbReference type="ARBA" id="ARBA00022927"/>
    </source>
</evidence>
<keyword evidence="5 6" id="KW-0653">Protein transport</keyword>
<dbReference type="Gene3D" id="3.30.450.60">
    <property type="match status" value="1"/>
</dbReference>
<accession>A0A6U0YUR0</accession>
<evidence type="ECO:0000313" key="11">
    <source>
        <dbReference type="EMBL" id="CAD8789050.1"/>
    </source>
</evidence>
<evidence type="ECO:0000259" key="9">
    <source>
        <dbReference type="Pfam" id="PF01217"/>
    </source>
</evidence>
<dbReference type="SUPFAM" id="SSF64356">
    <property type="entry name" value="SNARE-like"/>
    <property type="match status" value="1"/>
</dbReference>
<keyword evidence="6" id="KW-0968">Cytoplasmic vesicle</keyword>
<evidence type="ECO:0000313" key="12">
    <source>
        <dbReference type="EMBL" id="CAD8789051.1"/>
    </source>
</evidence>
<dbReference type="InterPro" id="IPR011012">
    <property type="entry name" value="Longin-like_dom_sf"/>
</dbReference>
<dbReference type="PANTHER" id="PTHR10121">
    <property type="entry name" value="COATOMER SUBUNIT DELTA"/>
    <property type="match status" value="1"/>
</dbReference>
<evidence type="ECO:0000256" key="3">
    <source>
        <dbReference type="ARBA" id="ARBA00022448"/>
    </source>
</evidence>
<keyword evidence="4 6" id="KW-0963">Cytoplasm</keyword>
<comment type="similarity">
    <text evidence="1 6">Belongs to the adaptor complexes medium subunit family. Delta-COP subfamily.</text>
</comment>
<feature type="compositionally biased region" description="Gly residues" evidence="8">
    <location>
        <begin position="243"/>
        <end position="253"/>
    </location>
</feature>
<dbReference type="Pfam" id="PF01217">
    <property type="entry name" value="Clat_adaptor_s"/>
    <property type="match status" value="1"/>
</dbReference>
<proteinExistence type="inferred from homology"/>
<dbReference type="GO" id="GO:0006888">
    <property type="term" value="P:endoplasmic reticulum to Golgi vesicle-mediated transport"/>
    <property type="evidence" value="ECO:0007669"/>
    <property type="project" value="TreeGrafter"/>
</dbReference>
<keyword evidence="6" id="KW-0333">Golgi apparatus</keyword>
<evidence type="ECO:0000256" key="8">
    <source>
        <dbReference type="SAM" id="MobiDB-lite"/>
    </source>
</evidence>
<dbReference type="EMBL" id="HBFM01030562">
    <property type="protein sequence ID" value="CAD8789051.1"/>
    <property type="molecule type" value="Transcribed_RNA"/>
</dbReference>
<evidence type="ECO:0000256" key="7">
    <source>
        <dbReference type="RuleBase" id="RU366052"/>
    </source>
</evidence>
<feature type="domain" description="AP complex mu/sigma subunit" evidence="9">
    <location>
        <begin position="3"/>
        <end position="122"/>
    </location>
</feature>
<comment type="subcellular location">
    <subcellularLocation>
        <location evidence="6 7">Cytoplasm</location>
    </subcellularLocation>
    <subcellularLocation>
        <location evidence="6 7">Cytoplasmic vesicle</location>
        <location evidence="6 7">COPI-coated vesicle membrane</location>
        <topology evidence="6 7">Peripheral membrane protein</topology>
        <orientation evidence="6 7">Cytoplasmic side</orientation>
    </subcellularLocation>
    <subcellularLocation>
        <location evidence="6 7">Golgi apparatus membrane</location>
        <topology evidence="6 7">Peripheral membrane protein</topology>
        <orientation evidence="6 7">Cytoplasmic side</orientation>
    </subcellularLocation>
</comment>
<dbReference type="GO" id="GO:0030126">
    <property type="term" value="C:COPI vesicle coat"/>
    <property type="evidence" value="ECO:0007669"/>
    <property type="project" value="UniProtKB-UniRule"/>
</dbReference>
<name>A0A6U0YUR0_9CHLO</name>
<dbReference type="PANTHER" id="PTHR10121:SF0">
    <property type="entry name" value="COATOMER SUBUNIT DELTA"/>
    <property type="match status" value="1"/>
</dbReference>
<evidence type="ECO:0000256" key="4">
    <source>
        <dbReference type="ARBA" id="ARBA00022490"/>
    </source>
</evidence>
<dbReference type="InterPro" id="IPR027059">
    <property type="entry name" value="Coatomer_dsu"/>
</dbReference>
<dbReference type="GO" id="GO:0015031">
    <property type="term" value="P:protein transport"/>
    <property type="evidence" value="ECO:0007669"/>
    <property type="project" value="UniProtKB-KW"/>
</dbReference>
<keyword evidence="3 6" id="KW-0813">Transport</keyword>
<gene>
    <name evidence="10" type="ORF">PPAR00522_LOCUS19927</name>
    <name evidence="11" type="ORF">PPAR00522_LOCUS19928</name>
    <name evidence="12" type="ORF">PPAR00522_LOCUS19929</name>
</gene>
<comment type="subunit">
    <text evidence="2 6">Oligomeric complex that consists of at least the alpha, beta, beta', gamma, delta, epsilon and zeta subunits.</text>
</comment>
<protein>
    <recommendedName>
        <fullName evidence="6">Coatomer subunit delta</fullName>
    </recommendedName>
</protein>
<dbReference type="GO" id="GO:0051645">
    <property type="term" value="P:Golgi localization"/>
    <property type="evidence" value="ECO:0007669"/>
    <property type="project" value="TreeGrafter"/>
</dbReference>
<evidence type="ECO:0000256" key="1">
    <source>
        <dbReference type="ARBA" id="ARBA00010516"/>
    </source>
</evidence>
<dbReference type="EMBL" id="HBFM01030560">
    <property type="protein sequence ID" value="CAD8789047.1"/>
    <property type="molecule type" value="Transcribed_RNA"/>
</dbReference>
<reference evidence="11" key="1">
    <citation type="submission" date="2021-01" db="EMBL/GenBank/DDBJ databases">
        <authorList>
            <person name="Corre E."/>
            <person name="Pelletier E."/>
            <person name="Niang G."/>
            <person name="Scheremetjew M."/>
            <person name="Finn R."/>
            <person name="Kale V."/>
            <person name="Holt S."/>
            <person name="Cochrane G."/>
            <person name="Meng A."/>
            <person name="Brown T."/>
            <person name="Cohen L."/>
        </authorList>
    </citation>
    <scope>NUCLEOTIDE SEQUENCE</scope>
    <source>
        <strain evidence="11">SAG 63-3</strain>
    </source>
</reference>
<evidence type="ECO:0000313" key="10">
    <source>
        <dbReference type="EMBL" id="CAD8789047.1"/>
    </source>
</evidence>
<dbReference type="AlphaFoldDB" id="A0A6U0YUR0"/>
<keyword evidence="6" id="KW-0472">Membrane</keyword>